<feature type="transmembrane region" description="Helical" evidence="1">
    <location>
        <begin position="188"/>
        <end position="209"/>
    </location>
</feature>
<gene>
    <name evidence="2" type="ORF">EZS28_023904</name>
</gene>
<evidence type="ECO:0008006" key="4">
    <source>
        <dbReference type="Google" id="ProtNLM"/>
    </source>
</evidence>
<evidence type="ECO:0000256" key="1">
    <source>
        <dbReference type="SAM" id="Phobius"/>
    </source>
</evidence>
<evidence type="ECO:0000313" key="2">
    <source>
        <dbReference type="EMBL" id="KAA6380570.1"/>
    </source>
</evidence>
<dbReference type="SUPFAM" id="SSF51126">
    <property type="entry name" value="Pectin lyase-like"/>
    <property type="match status" value="1"/>
</dbReference>
<evidence type="ECO:0000313" key="3">
    <source>
        <dbReference type="Proteomes" id="UP000324800"/>
    </source>
</evidence>
<dbReference type="AlphaFoldDB" id="A0A5J4VDE7"/>
<reference evidence="2 3" key="1">
    <citation type="submission" date="2019-03" db="EMBL/GenBank/DDBJ databases">
        <title>Single cell metagenomics reveals metabolic interactions within the superorganism composed of flagellate Streblomastix strix and complex community of Bacteroidetes bacteria on its surface.</title>
        <authorList>
            <person name="Treitli S.C."/>
            <person name="Kolisko M."/>
            <person name="Husnik F."/>
            <person name="Keeling P."/>
            <person name="Hampl V."/>
        </authorList>
    </citation>
    <scope>NUCLEOTIDE SEQUENCE [LARGE SCALE GENOMIC DNA]</scope>
    <source>
        <strain evidence="2">ST1C</strain>
    </source>
</reference>
<keyword evidence="1" id="KW-0812">Transmembrane</keyword>
<organism evidence="2 3">
    <name type="scientific">Streblomastix strix</name>
    <dbReference type="NCBI Taxonomy" id="222440"/>
    <lineage>
        <taxon>Eukaryota</taxon>
        <taxon>Metamonada</taxon>
        <taxon>Preaxostyla</taxon>
        <taxon>Oxymonadida</taxon>
        <taxon>Streblomastigidae</taxon>
        <taxon>Streblomastix</taxon>
    </lineage>
</organism>
<feature type="transmembrane region" description="Helical" evidence="1">
    <location>
        <begin position="294"/>
        <end position="313"/>
    </location>
</feature>
<protein>
    <recommendedName>
        <fullName evidence="4">Transmembrane protein</fullName>
    </recommendedName>
</protein>
<dbReference type="Proteomes" id="UP000324800">
    <property type="component" value="Unassembled WGS sequence"/>
</dbReference>
<feature type="transmembrane region" description="Helical" evidence="1">
    <location>
        <begin position="162"/>
        <end position="182"/>
    </location>
</feature>
<dbReference type="InterPro" id="IPR011050">
    <property type="entry name" value="Pectin_lyase_fold/virulence"/>
</dbReference>
<dbReference type="EMBL" id="SNRW01007818">
    <property type="protein sequence ID" value="KAA6380570.1"/>
    <property type="molecule type" value="Genomic_DNA"/>
</dbReference>
<keyword evidence="1" id="KW-0472">Membrane</keyword>
<keyword evidence="1" id="KW-1133">Transmembrane helix</keyword>
<accession>A0A5J4VDE7</accession>
<sequence>MFEYAQQGGGLLLDGNNSKVYLYETTFQSCRAFFDGGGIRLFTDEEQNSIEFIYTIISNCSAQTGGGIFCETINSELWIIYTTIIYCIASNGSGGGMYCEIESGNGGDCQAIADPTIEKPPSGFGGGIFLTGYKEQLVYADQLNLKGMKIYNNFAENGGQSLIIQVTCGVQSLIFSLAIYLPMFGFEFLSIFWLVNAVWLLIVGVEGIIYSIRNGGKSYKLILIISSFFVGIFLFGSMLLLNPPILKIRQSNSVIDDQHDAYIFSGIDTLIQSAISGSKIAVQFALDMDKEYPFAALLSASMIVIGDVLGVVQFVKISVRFAVHAQEVVAQDVLMDVQIAAPIVLKVILYIKKNKRE</sequence>
<proteinExistence type="predicted"/>
<comment type="caution">
    <text evidence="2">The sequence shown here is derived from an EMBL/GenBank/DDBJ whole genome shotgun (WGS) entry which is preliminary data.</text>
</comment>
<feature type="transmembrane region" description="Helical" evidence="1">
    <location>
        <begin position="221"/>
        <end position="241"/>
    </location>
</feature>
<name>A0A5J4VDE7_9EUKA</name>